<proteinExistence type="predicted"/>
<dbReference type="SUPFAM" id="SSF52540">
    <property type="entry name" value="P-loop containing nucleoside triphosphate hydrolases"/>
    <property type="match status" value="1"/>
</dbReference>
<dbReference type="CDD" id="cd06008">
    <property type="entry name" value="NF-X1-zinc-finger"/>
    <property type="match status" value="2"/>
</dbReference>
<dbReference type="Pfam" id="PF13087">
    <property type="entry name" value="AAA_12"/>
    <property type="match status" value="1"/>
</dbReference>
<comment type="subcellular location">
    <subcellularLocation>
        <location evidence="1">Cytoplasm</location>
    </subcellularLocation>
</comment>
<evidence type="ECO:0000256" key="3">
    <source>
        <dbReference type="ARBA" id="ARBA00022723"/>
    </source>
</evidence>
<name>A0A250XL57_9CHLO</name>
<evidence type="ECO:0000256" key="8">
    <source>
        <dbReference type="SAM" id="MobiDB-lite"/>
    </source>
</evidence>
<dbReference type="Pfam" id="PF20173">
    <property type="entry name" value="ZnF_RZ-type"/>
    <property type="match status" value="1"/>
</dbReference>
<keyword evidence="5" id="KW-0863">Zinc-finger</keyword>
<accession>A0A250XL57</accession>
<sequence>MSGLQLSMLQGRHTLKQSYLPEHLKVICRSFSKSVVAARQLYDTTNLKDKAGHTSKPWADIIEPCAVLLNELLSRFQSEEQHRRASEGCEMLLPTLHALAEQHLRGEEAVEAGYSRARWRRLQDTLSASQSQLGFGFERSSEILSLEEASKRRAEFKKKVDQQVALLLAERRCIDPHNLPGELRPGGPRHDNDLVDFRQIKVVPTADELMSSKVPYLPSNCSFRGAATQALLGLSSMHGFVSCAQQAHLETHFRLLRHDMVQPLAQSIKILLENGGLRAVHQQLGVLGGTSSRAGNLLKFGNMQVFAYRHCMMETVQLSKQRGLQVQISFELPPDLEPLKGRAEMKQWWEEKNSRLSVGSLAVMLLCDSNGQQHVIVGVITERDAQKLCPTPYNSDYTATGEQRSKRPSIGMQFFETKAYEALLTASWSSSLSTTATTAAGIAGGHASRSKAASTSGNISLDQQEVVLVQDNNSFFAYEHILKAIQAMRTLPLARHLLPQHLPEVGDSNSKVSVASTKILHDALSQQPQNKPAVMDLPVYLEEQLGSKLDMSCLIDENKISKLPDSDQRRLKAAMSRVSVESLSESRQATILEDILAVSTLDRSQAMSLIGMLTQEVAVVQGPPGTGKTYLGVQFVKVLLANCSSTNTLNTLHPPLYNPRIGGYERYNNNRGHECSGPLLVVCLTNHALDSFLESLLDEKIDSIVRVGGRSKSLRLSSINLRNISEKAGGSEVYNLNVQINELSSEIQYIDSCIQNLLGRVPTWETLKGILENLSLKIDRGCNSSDEDVSCNHSDYSDDNDFSPAASTASLEDNDRYTSTMDELDDEQDWTSAGYIQCWLTSLRKGLKSWNWNTQHDTDEDDYELDEDGFKTVRHGKKKDLVQEWLAGNLAQEKKESGRLAGYSQVFIGPLNTCNRPLEELIKVPNVWFMSKFERQRVLQHILQLRFAGLSKKLRILQRKASASIGRLQDVYDRAALRTLSGAQVVGMTTSGVAKHQKLVSALKSRVVLVEEAAEVFEAHVLACLSRHVEHLVLVGDHEQLRPKASVYELQAVSKKGLDLDVSMLERLATSGFFPVLSLSEQRRMRPEISNLIRDTIYPELQDHPRTLCYRNVKGMVQNLFFWTDGFPEVGAKEGKSKSNPQQAERAVALMKYIILQGYNPADVVLLVPYVGQLMAVRNKLKRCNMRVLLSDKDEAELERAGLTASDDQDGEEANKQADQAGLFAGNVKASSSSSDVVDVGQTVRVATVDNFQGEEAKIILISLTRNNSSGDIGFLKMKNRINVLLSRAQHGMYILGNVETLEANTDRAPMWPQVLQQLRENDRLGNILQVKCENHGHVTDISRTSDFDILVGDGGCMRPCSEMLPGCGHVCPRRCHVDDMGHKLVKCNKPCDRLLKPCNHPCMKLCHQACGACPVLLEVAGPLPCGHMVQNVPCWKLHTEGAIKCGVMVEVSVPGCGHIIKVPCHSQEDYRPGGSGSCTHVVTIDMLLCGHQIQGPCGKRSLLASDPSACKAPCTRPPAAPCGHPCMKDCGSCMKGVLKKNSGVLVDGYLASHAPMLKDSWIKMKGAAKHFSSIELRLWVSFLWSDQSRVHPWLAFFKEWLEGPISSHTESGASNLLNLHAPCEQLCGRMLACKHECVSPCHSSSVATAATSSSCPPCMKPCNVACDHHKCKLKCKDICTPCASSCAWRPCAHIPMACTAPCGAPCDRPPCNKRCQLLLPCGHRCPGLCGEICADLSRFCIDPACMSKAHESIRNQCVDMIMMTQFHELSEEEVDADPLVVLHCGHAFKATTLDGHLGMAKYYVSGPPEPLSDVATWTQPMALPPELEGSLSCPSCRAPIGARDVRRYGRVVKKLQLDLLDRKYMEDMRMQFRVLALKVQDFHQELSTSSGVEGGIPGKQYSSVAARSSRSDDIATCLQALDALAKTESPKQRCYEAMLSRCKKYGFDDRCEGSSQAEHSAIVIGAAESSLLQCLKPDVRFLGDVRKAMLTVARAQLTQGSQDLKARQGSMVLTWKSLRAKALRLADQEGHKWVKDAAAAQAYTTSFSLARHQVDLMLHLVNVQCELRGMIPEDMDDGDTLSGTLMTDDTDSLDAVTTGKSAYERQQLEVIQKVGRVCENMVMQYKNWKRTLSHDPGENVDITHLQQVASSLPDLEKKVKGSHLREIMQVLAAASKMEISEVASYMQSHLYRCPNGHLYVIGDCGMAMETGRCPECGESVGGGSHTLHSTNSAATDVVAEMRRLGHR</sequence>
<organism evidence="10 11">
    <name type="scientific">Chlamydomonas eustigma</name>
    <dbReference type="NCBI Taxonomy" id="1157962"/>
    <lineage>
        <taxon>Eukaryota</taxon>
        <taxon>Viridiplantae</taxon>
        <taxon>Chlorophyta</taxon>
        <taxon>core chlorophytes</taxon>
        <taxon>Chlorophyceae</taxon>
        <taxon>CS clade</taxon>
        <taxon>Chlamydomonadales</taxon>
        <taxon>Chlamydomonadaceae</taxon>
        <taxon>Chlamydomonas</taxon>
    </lineage>
</organism>
<dbReference type="InterPro" id="IPR046439">
    <property type="entry name" value="ZF_RZ_dom"/>
</dbReference>
<evidence type="ECO:0000259" key="9">
    <source>
        <dbReference type="PROSITE" id="PS51981"/>
    </source>
</evidence>
<dbReference type="Pfam" id="PF13086">
    <property type="entry name" value="AAA_11"/>
    <property type="match status" value="1"/>
</dbReference>
<evidence type="ECO:0000256" key="1">
    <source>
        <dbReference type="ARBA" id="ARBA00004496"/>
    </source>
</evidence>
<dbReference type="InterPro" id="IPR045055">
    <property type="entry name" value="DNA2/NAM7-like"/>
</dbReference>
<dbReference type="PANTHER" id="PTHR10887">
    <property type="entry name" value="DNA2/NAM7 HELICASE FAMILY"/>
    <property type="match status" value="1"/>
</dbReference>
<dbReference type="GO" id="GO:0005737">
    <property type="term" value="C:cytoplasm"/>
    <property type="evidence" value="ECO:0007669"/>
    <property type="project" value="UniProtKB-SubCell"/>
</dbReference>
<dbReference type="InterPro" id="IPR041679">
    <property type="entry name" value="DNA2/NAM7-like_C"/>
</dbReference>
<keyword evidence="4" id="KW-0677">Repeat</keyword>
<dbReference type="Proteomes" id="UP000232323">
    <property type="component" value="Unassembled WGS sequence"/>
</dbReference>
<keyword evidence="6" id="KW-0862">Zinc</keyword>
<protein>
    <recommendedName>
        <fullName evidence="9">RZ-type domain-containing protein</fullName>
    </recommendedName>
</protein>
<dbReference type="PROSITE" id="PS51981">
    <property type="entry name" value="ZF_RZ"/>
    <property type="match status" value="1"/>
</dbReference>
<feature type="compositionally biased region" description="Polar residues" evidence="8">
    <location>
        <begin position="805"/>
        <end position="814"/>
    </location>
</feature>
<dbReference type="GO" id="GO:0031048">
    <property type="term" value="P:regulatory ncRNA-mediated heterochromatin formation"/>
    <property type="evidence" value="ECO:0007669"/>
    <property type="project" value="TreeGrafter"/>
</dbReference>
<evidence type="ECO:0000256" key="5">
    <source>
        <dbReference type="ARBA" id="ARBA00022771"/>
    </source>
</evidence>
<keyword evidence="7" id="KW-0391">Immunity</keyword>
<dbReference type="GO" id="GO:0002376">
    <property type="term" value="P:immune system process"/>
    <property type="evidence" value="ECO:0007669"/>
    <property type="project" value="UniProtKB-KW"/>
</dbReference>
<dbReference type="GO" id="GO:0004386">
    <property type="term" value="F:helicase activity"/>
    <property type="evidence" value="ECO:0007669"/>
    <property type="project" value="InterPro"/>
</dbReference>
<dbReference type="InterPro" id="IPR041677">
    <property type="entry name" value="DNA2/NAM7_AAA_11"/>
</dbReference>
<dbReference type="SMART" id="SM00438">
    <property type="entry name" value="ZnF_NFX"/>
    <property type="match status" value="4"/>
</dbReference>
<keyword evidence="3" id="KW-0479">Metal-binding</keyword>
<dbReference type="GO" id="GO:0031380">
    <property type="term" value="C:nuclear RNA-directed RNA polymerase complex"/>
    <property type="evidence" value="ECO:0007669"/>
    <property type="project" value="TreeGrafter"/>
</dbReference>
<gene>
    <name evidence="10" type="ORF">CEUSTIGMA_g11084.t1</name>
</gene>
<dbReference type="Gene3D" id="3.40.50.300">
    <property type="entry name" value="P-loop containing nucleotide triphosphate hydrolases"/>
    <property type="match status" value="3"/>
</dbReference>
<feature type="region of interest" description="Disordered" evidence="8">
    <location>
        <begin position="789"/>
        <end position="814"/>
    </location>
</feature>
<comment type="caution">
    <text evidence="10">The sequence shown here is derived from an EMBL/GenBank/DDBJ whole genome shotgun (WGS) entry which is preliminary data.</text>
</comment>
<keyword evidence="11" id="KW-1185">Reference proteome</keyword>
<dbReference type="InterPro" id="IPR047187">
    <property type="entry name" value="SF1_C_Upf1"/>
</dbReference>
<feature type="domain" description="RZ-type" evidence="9">
    <location>
        <begin position="2172"/>
        <end position="2245"/>
    </location>
</feature>
<evidence type="ECO:0000313" key="11">
    <source>
        <dbReference type="Proteomes" id="UP000232323"/>
    </source>
</evidence>
<evidence type="ECO:0000256" key="6">
    <source>
        <dbReference type="ARBA" id="ARBA00022833"/>
    </source>
</evidence>
<dbReference type="PANTHER" id="PTHR10887:SF341">
    <property type="entry name" value="NFX1-TYPE ZINC FINGER-CONTAINING PROTEIN 1"/>
    <property type="match status" value="1"/>
</dbReference>
<dbReference type="STRING" id="1157962.A0A250XL57"/>
<dbReference type="CDD" id="cd18808">
    <property type="entry name" value="SF1_C_Upf1"/>
    <property type="match status" value="1"/>
</dbReference>
<evidence type="ECO:0000256" key="2">
    <source>
        <dbReference type="ARBA" id="ARBA00022490"/>
    </source>
</evidence>
<dbReference type="EMBL" id="BEGY01000104">
    <property type="protein sequence ID" value="GAX83659.1"/>
    <property type="molecule type" value="Genomic_DNA"/>
</dbReference>
<reference evidence="10 11" key="1">
    <citation type="submission" date="2017-08" db="EMBL/GenBank/DDBJ databases">
        <title>Acidophilic green algal genome provides insights into adaptation to an acidic environment.</title>
        <authorList>
            <person name="Hirooka S."/>
            <person name="Hirose Y."/>
            <person name="Kanesaki Y."/>
            <person name="Higuchi S."/>
            <person name="Fujiwara T."/>
            <person name="Onuma R."/>
            <person name="Era A."/>
            <person name="Ohbayashi R."/>
            <person name="Uzuka A."/>
            <person name="Nozaki H."/>
            <person name="Yoshikawa H."/>
            <person name="Miyagishima S.Y."/>
        </authorList>
    </citation>
    <scope>NUCLEOTIDE SEQUENCE [LARGE SCALE GENOMIC DNA]</scope>
    <source>
        <strain evidence="10 11">NIES-2499</strain>
    </source>
</reference>
<dbReference type="InterPro" id="IPR027417">
    <property type="entry name" value="P-loop_NTPase"/>
</dbReference>
<evidence type="ECO:0000256" key="4">
    <source>
        <dbReference type="ARBA" id="ARBA00022737"/>
    </source>
</evidence>
<dbReference type="OrthoDB" id="2015322at2759"/>
<dbReference type="GO" id="GO:0008270">
    <property type="term" value="F:zinc ion binding"/>
    <property type="evidence" value="ECO:0007669"/>
    <property type="project" value="UniProtKB-KW"/>
</dbReference>
<evidence type="ECO:0000256" key="7">
    <source>
        <dbReference type="ARBA" id="ARBA00022859"/>
    </source>
</evidence>
<dbReference type="InterPro" id="IPR000967">
    <property type="entry name" value="Znf_NFX1"/>
</dbReference>
<keyword evidence="2" id="KW-0963">Cytoplasm</keyword>
<evidence type="ECO:0000313" key="10">
    <source>
        <dbReference type="EMBL" id="GAX83659.1"/>
    </source>
</evidence>